<reference evidence="1" key="1">
    <citation type="submission" date="2020-08" db="EMBL/GenBank/DDBJ databases">
        <authorList>
            <person name="Liu C."/>
            <person name="Sun Q."/>
        </authorList>
    </citation>
    <scope>NUCLEOTIDE SEQUENCE</scope>
    <source>
        <strain evidence="1">BX16</strain>
    </source>
</reference>
<dbReference type="SUPFAM" id="SSF56762">
    <property type="entry name" value="HydB/Nqo4-like"/>
    <property type="match status" value="1"/>
</dbReference>
<keyword evidence="2" id="KW-1185">Reference proteome</keyword>
<proteinExistence type="predicted"/>
<dbReference type="AlphaFoldDB" id="A0A923SL04"/>
<dbReference type="Gene3D" id="1.10.645.10">
    <property type="entry name" value="Cytochrome-c3 Hydrogenase, chain B"/>
    <property type="match status" value="1"/>
</dbReference>
<gene>
    <name evidence="1" type="ORF">H8876_00910</name>
</gene>
<accession>A0A923SL04</accession>
<sequence>ETGTEVKTLSAGEAAVRLEQPDGQAVYYVKTTDSDYIRKFRVSMPTDTNLLAYVRAMKASDPIDRPLTSLTMDPCRNNVEW</sequence>
<feature type="non-terminal residue" evidence="1">
    <location>
        <position position="1"/>
    </location>
</feature>
<name>A0A923SL04_9FIRM</name>
<evidence type="ECO:0000313" key="2">
    <source>
        <dbReference type="Proteomes" id="UP000644115"/>
    </source>
</evidence>
<organism evidence="1 2">
    <name type="scientific">Lentihominibacter faecis</name>
    <dbReference type="NCBI Taxonomy" id="2764712"/>
    <lineage>
        <taxon>Bacteria</taxon>
        <taxon>Bacillati</taxon>
        <taxon>Bacillota</taxon>
        <taxon>Clostridia</taxon>
        <taxon>Peptostreptococcales</taxon>
        <taxon>Anaerovoracaceae</taxon>
        <taxon>Lentihominibacter</taxon>
    </lineage>
</organism>
<comment type="caution">
    <text evidence="1">The sequence shown here is derived from an EMBL/GenBank/DDBJ whole genome shotgun (WGS) entry which is preliminary data.</text>
</comment>
<dbReference type="EMBL" id="JACRWC010000014">
    <property type="protein sequence ID" value="MBC5998582.1"/>
    <property type="molecule type" value="Genomic_DNA"/>
</dbReference>
<dbReference type="Proteomes" id="UP000644115">
    <property type="component" value="Unassembled WGS sequence"/>
</dbReference>
<protein>
    <submittedName>
        <fullName evidence="1">NADH-quinone oxidoreductase subunit D</fullName>
    </submittedName>
</protein>
<evidence type="ECO:0000313" key="1">
    <source>
        <dbReference type="EMBL" id="MBC5998582.1"/>
    </source>
</evidence>
<dbReference type="InterPro" id="IPR029014">
    <property type="entry name" value="NiFe-Hase_large"/>
</dbReference>